<dbReference type="AlphaFoldDB" id="A0A1I8AST0"/>
<protein>
    <submittedName>
        <fullName evidence="5">Sushi domain-containing protein</fullName>
    </submittedName>
</protein>
<dbReference type="InterPro" id="IPR013806">
    <property type="entry name" value="Kringle-like"/>
</dbReference>
<dbReference type="WBParaSite" id="L893_g9101.t1">
    <property type="protein sequence ID" value="L893_g9101.t1"/>
    <property type="gene ID" value="L893_g9101"/>
</dbReference>
<evidence type="ECO:0000256" key="1">
    <source>
        <dbReference type="ARBA" id="ARBA00023157"/>
    </source>
</evidence>
<feature type="signal peptide" evidence="3">
    <location>
        <begin position="1"/>
        <end position="16"/>
    </location>
</feature>
<name>A0A1I8AST0_9BILA</name>
<dbReference type="SUPFAM" id="SSF57440">
    <property type="entry name" value="Kringle-like"/>
    <property type="match status" value="1"/>
</dbReference>
<proteinExistence type="predicted"/>
<evidence type="ECO:0000313" key="5">
    <source>
        <dbReference type="WBParaSite" id="L893_g9101.t1"/>
    </source>
</evidence>
<accession>A0A1I8AST0</accession>
<evidence type="ECO:0000256" key="2">
    <source>
        <dbReference type="SAM" id="MobiDB-lite"/>
    </source>
</evidence>
<evidence type="ECO:0000313" key="4">
    <source>
        <dbReference type="Proteomes" id="UP000095287"/>
    </source>
</evidence>
<evidence type="ECO:0000256" key="3">
    <source>
        <dbReference type="SAM" id="SignalP"/>
    </source>
</evidence>
<dbReference type="Gene3D" id="2.40.20.10">
    <property type="entry name" value="Plasminogen Kringle 4"/>
    <property type="match status" value="1"/>
</dbReference>
<dbReference type="Proteomes" id="UP000095287">
    <property type="component" value="Unplaced"/>
</dbReference>
<keyword evidence="4" id="KW-1185">Reference proteome</keyword>
<feature type="compositionally biased region" description="Basic residues" evidence="2">
    <location>
        <begin position="240"/>
        <end position="252"/>
    </location>
</feature>
<dbReference type="InterPro" id="IPR038178">
    <property type="entry name" value="Kringle_sf"/>
</dbReference>
<keyword evidence="3" id="KW-0732">Signal</keyword>
<feature type="compositionally biased region" description="Basic and acidic residues" evidence="2">
    <location>
        <begin position="216"/>
        <end position="239"/>
    </location>
</feature>
<sequence length="252" mass="28424">MNLLVVALGLLSSASSQRFDPGDIVTASCIPEGVKDYFYAGNKTVDSGRRACKTWNNEHVLAIVASRCKESFKRVTHNHCRNIPKGCLSNAQSEYWRTPHCFVGRSVEPKPCFPRCKPVKPVNTANIDDTKKDKRRWSGNVNENMNDFFSSYDWGDLSFYEPKALKLSREQRVFGEKLQFLTNCLSGAATVIVVFLILQFAPNPFANSIATWRRERAEKKKKKAEQAKKAEAKKAEAKKAKPASKKKKKSIC</sequence>
<feature type="chain" id="PRO_5009315017" evidence="3">
    <location>
        <begin position="17"/>
        <end position="252"/>
    </location>
</feature>
<organism evidence="4 5">
    <name type="scientific">Steinernema glaseri</name>
    <dbReference type="NCBI Taxonomy" id="37863"/>
    <lineage>
        <taxon>Eukaryota</taxon>
        <taxon>Metazoa</taxon>
        <taxon>Ecdysozoa</taxon>
        <taxon>Nematoda</taxon>
        <taxon>Chromadorea</taxon>
        <taxon>Rhabditida</taxon>
        <taxon>Tylenchina</taxon>
        <taxon>Panagrolaimomorpha</taxon>
        <taxon>Strongyloidoidea</taxon>
        <taxon>Steinernematidae</taxon>
        <taxon>Steinernema</taxon>
    </lineage>
</organism>
<keyword evidence="1" id="KW-1015">Disulfide bond</keyword>
<feature type="region of interest" description="Disordered" evidence="2">
    <location>
        <begin position="216"/>
        <end position="252"/>
    </location>
</feature>
<reference evidence="5" key="1">
    <citation type="submission" date="2016-11" db="UniProtKB">
        <authorList>
            <consortium name="WormBaseParasite"/>
        </authorList>
    </citation>
    <scope>IDENTIFICATION</scope>
</reference>